<dbReference type="InterPro" id="IPR000953">
    <property type="entry name" value="Chromo/chromo_shadow_dom"/>
</dbReference>
<dbReference type="PROSITE" id="PS50013">
    <property type="entry name" value="CHROMO_2"/>
    <property type="match status" value="1"/>
</dbReference>
<dbReference type="InterPro" id="IPR023780">
    <property type="entry name" value="Chromo_domain"/>
</dbReference>
<evidence type="ECO:0000259" key="2">
    <source>
        <dbReference type="PROSITE" id="PS50013"/>
    </source>
</evidence>
<dbReference type="Pfam" id="PF24626">
    <property type="entry name" value="SH3_Tf2-1"/>
    <property type="match status" value="1"/>
</dbReference>
<dbReference type="GO" id="GO:0005634">
    <property type="term" value="C:nucleus"/>
    <property type="evidence" value="ECO:0007669"/>
    <property type="project" value="UniProtKB-SubCell"/>
</dbReference>
<sequence length="231" mass="25653">MCFCLPSPHVHRQRARCVCALGPCHGPSLSPHLGSSPQVLIRQGDRVKKAADHKRRPAPSYRPGHRVWWSARDLHLKDPSRKLAPRFVGPYPVTEAIGPAAVRLRLPRSLRVHPTFHVSQVKPAKESPMVPPVVLPPPVVIGGGPVYRVKQLLGVRNRGRGRQYPVDWEGYGPEERQWVPSRFIVDPSLIRDYHRDHAERPGPSGVALKGGVLSHPDLSCITALISSNFCI</sequence>
<organism evidence="3 4">
    <name type="scientific">Gasterosteus aculeatus aculeatus</name>
    <name type="common">three-spined stickleback</name>
    <dbReference type="NCBI Taxonomy" id="481459"/>
    <lineage>
        <taxon>Eukaryota</taxon>
        <taxon>Metazoa</taxon>
        <taxon>Chordata</taxon>
        <taxon>Craniata</taxon>
        <taxon>Vertebrata</taxon>
        <taxon>Euteleostomi</taxon>
        <taxon>Actinopterygii</taxon>
        <taxon>Neopterygii</taxon>
        <taxon>Teleostei</taxon>
        <taxon>Neoteleostei</taxon>
        <taxon>Acanthomorphata</taxon>
        <taxon>Eupercaria</taxon>
        <taxon>Perciformes</taxon>
        <taxon>Cottioidei</taxon>
        <taxon>Gasterosteales</taxon>
        <taxon>Gasterosteidae</taxon>
        <taxon>Gasterosteus</taxon>
    </lineage>
</organism>
<dbReference type="Gene3D" id="2.40.50.40">
    <property type="match status" value="1"/>
</dbReference>
<dbReference type="AlphaFoldDB" id="A0AAQ4RT76"/>
<dbReference type="InterPro" id="IPR056924">
    <property type="entry name" value="SH3_Tf2-1"/>
</dbReference>
<evidence type="ECO:0000256" key="1">
    <source>
        <dbReference type="ARBA" id="ARBA00004123"/>
    </source>
</evidence>
<evidence type="ECO:0000313" key="3">
    <source>
        <dbReference type="Ensembl" id="ENSGACP00000065887.1"/>
    </source>
</evidence>
<dbReference type="SUPFAM" id="SSF54160">
    <property type="entry name" value="Chromo domain-like"/>
    <property type="match status" value="1"/>
</dbReference>
<name>A0AAQ4RT76_GASAC</name>
<dbReference type="PANTHER" id="PTHR46148">
    <property type="entry name" value="CHROMO DOMAIN-CONTAINING PROTEIN"/>
    <property type="match status" value="1"/>
</dbReference>
<dbReference type="Proteomes" id="UP000007635">
    <property type="component" value="Chromosome II"/>
</dbReference>
<keyword evidence="4" id="KW-1185">Reference proteome</keyword>
<accession>A0AAQ4RT76</accession>
<dbReference type="GeneTree" id="ENSGT01120000272038"/>
<dbReference type="InterPro" id="IPR016197">
    <property type="entry name" value="Chromo-like_dom_sf"/>
</dbReference>
<reference evidence="3" key="2">
    <citation type="submission" date="2025-08" db="UniProtKB">
        <authorList>
            <consortium name="Ensembl"/>
        </authorList>
    </citation>
    <scope>IDENTIFICATION</scope>
</reference>
<dbReference type="PANTHER" id="PTHR46148:SF52">
    <property type="entry name" value="OS04G0603800 PROTEIN"/>
    <property type="match status" value="1"/>
</dbReference>
<reference evidence="3" key="3">
    <citation type="submission" date="2025-09" db="UniProtKB">
        <authorList>
            <consortium name="Ensembl"/>
        </authorList>
    </citation>
    <scope>IDENTIFICATION</scope>
</reference>
<dbReference type="Pfam" id="PF00385">
    <property type="entry name" value="Chromo"/>
    <property type="match status" value="1"/>
</dbReference>
<comment type="subcellular location">
    <subcellularLocation>
        <location evidence="1">Nucleus</location>
    </subcellularLocation>
</comment>
<evidence type="ECO:0000313" key="4">
    <source>
        <dbReference type="Proteomes" id="UP000007635"/>
    </source>
</evidence>
<dbReference type="Ensembl" id="ENSGACT00000069786.1">
    <property type="protein sequence ID" value="ENSGACP00000065887.1"/>
    <property type="gene ID" value="ENSGACG00000030983.1"/>
</dbReference>
<protein>
    <recommendedName>
        <fullName evidence="2">Chromo domain-containing protein</fullName>
    </recommendedName>
</protein>
<reference evidence="3 4" key="1">
    <citation type="journal article" date="2021" name="G3 (Bethesda)">
        <title>Improved contiguity of the threespine stickleback genome using long-read sequencing.</title>
        <authorList>
            <person name="Nath S."/>
            <person name="Shaw D.E."/>
            <person name="White M.A."/>
        </authorList>
    </citation>
    <scope>NUCLEOTIDE SEQUENCE [LARGE SCALE GENOMIC DNA]</scope>
    <source>
        <strain evidence="3 4">Lake Benthic</strain>
    </source>
</reference>
<dbReference type="SMART" id="SM00298">
    <property type="entry name" value="CHROMO"/>
    <property type="match status" value="1"/>
</dbReference>
<feature type="domain" description="Chromo" evidence="2">
    <location>
        <begin position="147"/>
        <end position="205"/>
    </location>
</feature>
<proteinExistence type="predicted"/>